<keyword evidence="9" id="KW-1185">Reference proteome</keyword>
<dbReference type="PANTHER" id="PTHR30329:SF21">
    <property type="entry name" value="LIPOPROTEIN YIAD-RELATED"/>
    <property type="match status" value="1"/>
</dbReference>
<feature type="signal peptide" evidence="5">
    <location>
        <begin position="1"/>
        <end position="23"/>
    </location>
</feature>
<dbReference type="InterPro" id="IPR050330">
    <property type="entry name" value="Bact_OuterMem_StrucFunc"/>
</dbReference>
<evidence type="ECO:0000259" key="6">
    <source>
        <dbReference type="PROSITE" id="PS51123"/>
    </source>
</evidence>
<dbReference type="Gene3D" id="3.30.1330.60">
    <property type="entry name" value="OmpA-like domain"/>
    <property type="match status" value="1"/>
</dbReference>
<dbReference type="InterPro" id="IPR006664">
    <property type="entry name" value="OMP_bac"/>
</dbReference>
<gene>
    <name evidence="7" type="ORF">ORY91_000659</name>
    <name evidence="8" type="ORF">V9W64_02680</name>
</gene>
<dbReference type="Proteomes" id="UP001149607">
    <property type="component" value="Chromosome"/>
</dbReference>
<reference evidence="7" key="1">
    <citation type="submission" date="2022-10" db="EMBL/GenBank/DDBJ databases">
        <authorList>
            <person name="Boutroux M."/>
        </authorList>
    </citation>
    <scope>NUCLEOTIDE SEQUENCE</scope>
    <source>
        <strain evidence="7">51.81</strain>
    </source>
</reference>
<dbReference type="EMBL" id="JAPQFL010000001">
    <property type="protein sequence ID" value="MDD9327276.1"/>
    <property type="molecule type" value="Genomic_DNA"/>
</dbReference>
<keyword evidence="5" id="KW-0732">Signal</keyword>
<dbReference type="AlphaFoldDB" id="A0A9X4E0R2"/>
<reference evidence="8" key="2">
    <citation type="submission" date="2024-02" db="EMBL/GenBank/DDBJ databases">
        <title>Neisseria leonii sp. nov.</title>
        <authorList>
            <person name="Boutroux M."/>
            <person name="Favre-Rochex S."/>
            <person name="Gorgette O."/>
            <person name="Touak G."/>
            <person name="Muhle E."/>
            <person name="Chesneau O."/>
            <person name="Clermont D."/>
            <person name="Rahi P."/>
        </authorList>
    </citation>
    <scope>NUCLEOTIDE SEQUENCE</scope>
    <source>
        <strain evidence="8">51.81</strain>
    </source>
</reference>
<evidence type="ECO:0000256" key="5">
    <source>
        <dbReference type="SAM" id="SignalP"/>
    </source>
</evidence>
<evidence type="ECO:0000313" key="8">
    <source>
        <dbReference type="EMBL" id="WWY03667.1"/>
    </source>
</evidence>
<comment type="subcellular location">
    <subcellularLocation>
        <location evidence="1">Cell outer membrane</location>
    </subcellularLocation>
</comment>
<proteinExistence type="predicted"/>
<evidence type="ECO:0000256" key="1">
    <source>
        <dbReference type="ARBA" id="ARBA00004442"/>
    </source>
</evidence>
<dbReference type="PROSITE" id="PS51257">
    <property type="entry name" value="PROKAR_LIPOPROTEIN"/>
    <property type="match status" value="1"/>
</dbReference>
<dbReference type="PRINTS" id="PR01021">
    <property type="entry name" value="OMPADOMAIN"/>
</dbReference>
<feature type="domain" description="OmpA-like" evidence="6">
    <location>
        <begin position="168"/>
        <end position="300"/>
    </location>
</feature>
<dbReference type="InterPro" id="IPR006665">
    <property type="entry name" value="OmpA-like"/>
</dbReference>
<keyword evidence="3" id="KW-0998">Cell outer membrane</keyword>
<dbReference type="GO" id="GO:0009279">
    <property type="term" value="C:cell outer membrane"/>
    <property type="evidence" value="ECO:0007669"/>
    <property type="project" value="UniProtKB-SubCell"/>
</dbReference>
<evidence type="ECO:0000313" key="7">
    <source>
        <dbReference type="EMBL" id="MDD9327276.1"/>
    </source>
</evidence>
<organism evidence="7">
    <name type="scientific">Neisseria leonii</name>
    <dbReference type="NCBI Taxonomy" id="2995413"/>
    <lineage>
        <taxon>Bacteria</taxon>
        <taxon>Pseudomonadati</taxon>
        <taxon>Pseudomonadota</taxon>
        <taxon>Betaproteobacteria</taxon>
        <taxon>Neisseriales</taxon>
        <taxon>Neisseriaceae</taxon>
        <taxon>Neisseria</taxon>
    </lineage>
</organism>
<evidence type="ECO:0000256" key="3">
    <source>
        <dbReference type="ARBA" id="ARBA00023237"/>
    </source>
</evidence>
<evidence type="ECO:0000256" key="2">
    <source>
        <dbReference type="ARBA" id="ARBA00023136"/>
    </source>
</evidence>
<dbReference type="EMBL" id="CP146598">
    <property type="protein sequence ID" value="WWY03667.1"/>
    <property type="molecule type" value="Genomic_DNA"/>
</dbReference>
<dbReference type="SUPFAM" id="SSF103088">
    <property type="entry name" value="OmpA-like"/>
    <property type="match status" value="1"/>
</dbReference>
<dbReference type="Pfam" id="PF00691">
    <property type="entry name" value="OmpA"/>
    <property type="match status" value="1"/>
</dbReference>
<evidence type="ECO:0000313" key="9">
    <source>
        <dbReference type="Proteomes" id="UP001149607"/>
    </source>
</evidence>
<keyword evidence="2 4" id="KW-0472">Membrane</keyword>
<dbReference type="PANTHER" id="PTHR30329">
    <property type="entry name" value="STATOR ELEMENT OF FLAGELLAR MOTOR COMPLEX"/>
    <property type="match status" value="1"/>
</dbReference>
<dbReference type="InterPro" id="IPR036737">
    <property type="entry name" value="OmpA-like_sf"/>
</dbReference>
<name>A0A9X4E0R2_9NEIS</name>
<dbReference type="CDD" id="cd07185">
    <property type="entry name" value="OmpA_C-like"/>
    <property type="match status" value="1"/>
</dbReference>
<sequence>MNTQLKILSAGILSLALAGCATGAKEQWQNFTTRPVVSQVAENDAALVFYRDNTGSDKTAVNIIINGEYMTSLQQNGFSQITTCALPQRIGAFVTGTDNQYLRKAGQGSFFNPASGRASYFRVSVGTDGQAVLTAVDAETAHAQIDTGKFQSNTLQRVDKASTCVDRRQPRTYTLDASALFRFDQSAPDNILPDGREEIAAIARDIREYPVNIRAIEVVGHTDPQGDAAYNLRLSAARAQTVGNLLVQAGVPASLINARGVGETQPVIADCALRHKGNREAVNACNQPNRRVEVKLHAQQ</sequence>
<protein>
    <submittedName>
        <fullName evidence="7">OmpA family protein</fullName>
    </submittedName>
</protein>
<evidence type="ECO:0000256" key="4">
    <source>
        <dbReference type="PROSITE-ProRule" id="PRU00473"/>
    </source>
</evidence>
<feature type="chain" id="PRO_5042786751" evidence="5">
    <location>
        <begin position="24"/>
        <end position="300"/>
    </location>
</feature>
<dbReference type="RefSeq" id="WP_274584527.1">
    <property type="nucleotide sequence ID" value="NZ_CP146598.1"/>
</dbReference>
<accession>A0A9X4E0R2</accession>
<dbReference type="PROSITE" id="PS51123">
    <property type="entry name" value="OMPA_2"/>
    <property type="match status" value="1"/>
</dbReference>